<reference evidence="1 2" key="1">
    <citation type="journal article" date="2021" name="Commun. Biol.">
        <title>The genome of Shorea leprosula (Dipterocarpaceae) highlights the ecological relevance of drought in aseasonal tropical rainforests.</title>
        <authorList>
            <person name="Ng K.K.S."/>
            <person name="Kobayashi M.J."/>
            <person name="Fawcett J.A."/>
            <person name="Hatakeyama M."/>
            <person name="Paape T."/>
            <person name="Ng C.H."/>
            <person name="Ang C.C."/>
            <person name="Tnah L.H."/>
            <person name="Lee C.T."/>
            <person name="Nishiyama T."/>
            <person name="Sese J."/>
            <person name="O'Brien M.J."/>
            <person name="Copetti D."/>
            <person name="Mohd Noor M.I."/>
            <person name="Ong R.C."/>
            <person name="Putra M."/>
            <person name="Sireger I.Z."/>
            <person name="Indrioko S."/>
            <person name="Kosugi Y."/>
            <person name="Izuno A."/>
            <person name="Isagi Y."/>
            <person name="Lee S.L."/>
            <person name="Shimizu K.K."/>
        </authorList>
    </citation>
    <scope>NUCLEOTIDE SEQUENCE [LARGE SCALE GENOMIC DNA]</scope>
    <source>
        <strain evidence="1">214</strain>
    </source>
</reference>
<dbReference type="EMBL" id="BPVZ01000085">
    <property type="protein sequence ID" value="GKV30124.1"/>
    <property type="molecule type" value="Genomic_DNA"/>
</dbReference>
<comment type="caution">
    <text evidence="1">The sequence shown here is derived from an EMBL/GenBank/DDBJ whole genome shotgun (WGS) entry which is preliminary data.</text>
</comment>
<organism evidence="1 2">
    <name type="scientific">Rubroshorea leprosula</name>
    <dbReference type="NCBI Taxonomy" id="152421"/>
    <lineage>
        <taxon>Eukaryota</taxon>
        <taxon>Viridiplantae</taxon>
        <taxon>Streptophyta</taxon>
        <taxon>Embryophyta</taxon>
        <taxon>Tracheophyta</taxon>
        <taxon>Spermatophyta</taxon>
        <taxon>Magnoliopsida</taxon>
        <taxon>eudicotyledons</taxon>
        <taxon>Gunneridae</taxon>
        <taxon>Pentapetalae</taxon>
        <taxon>rosids</taxon>
        <taxon>malvids</taxon>
        <taxon>Malvales</taxon>
        <taxon>Dipterocarpaceae</taxon>
        <taxon>Rubroshorea</taxon>
    </lineage>
</organism>
<name>A0AAV5KZ14_9ROSI</name>
<evidence type="ECO:0000313" key="1">
    <source>
        <dbReference type="EMBL" id="GKV30124.1"/>
    </source>
</evidence>
<accession>A0AAV5KZ14</accession>
<evidence type="ECO:0008006" key="3">
    <source>
        <dbReference type="Google" id="ProtNLM"/>
    </source>
</evidence>
<sequence>MSILQEAGNNFFFSQFFPQKYVSGNAESKALKLSII</sequence>
<dbReference type="Proteomes" id="UP001054252">
    <property type="component" value="Unassembled WGS sequence"/>
</dbReference>
<gene>
    <name evidence="1" type="ORF">SLEP1_g38980</name>
</gene>
<proteinExistence type="predicted"/>
<protein>
    <recommendedName>
        <fullName evidence="3">Ribosomal protein L32</fullName>
    </recommendedName>
</protein>
<dbReference type="AlphaFoldDB" id="A0AAV5KZ14"/>
<evidence type="ECO:0000313" key="2">
    <source>
        <dbReference type="Proteomes" id="UP001054252"/>
    </source>
</evidence>
<keyword evidence="2" id="KW-1185">Reference proteome</keyword>